<dbReference type="GO" id="GO:0005886">
    <property type="term" value="C:plasma membrane"/>
    <property type="evidence" value="ECO:0007669"/>
    <property type="project" value="UniProtKB-SubCell"/>
</dbReference>
<feature type="transmembrane region" description="Helical" evidence="9">
    <location>
        <begin position="339"/>
        <end position="361"/>
    </location>
</feature>
<feature type="transmembrane region" description="Helical" evidence="9">
    <location>
        <begin position="166"/>
        <end position="187"/>
    </location>
</feature>
<reference evidence="10 11" key="1">
    <citation type="submission" date="2015-10" db="EMBL/GenBank/DDBJ databases">
        <title>Corynebacteirum lowii and Corynebacterium oculi species nova, derived from human clinical disease and and emended description of Corynebacterium mastiditis.</title>
        <authorList>
            <person name="Bernard K."/>
            <person name="Pacheco A.L."/>
            <person name="Mcdougall C."/>
            <person name="Burtx T."/>
            <person name="Weibe D."/>
            <person name="Tyler S."/>
            <person name="Olson A.B."/>
            <person name="Cnockaert M."/>
            <person name="Eguchi H."/>
            <person name="Kuwahara T."/>
            <person name="Nakayama-Imaohji H."/>
            <person name="Boudewijins M."/>
            <person name="Van Hoecke F."/>
            <person name="Bernier A.-M."/>
            <person name="Vandamme P."/>
        </authorList>
    </citation>
    <scope>NUCLEOTIDE SEQUENCE [LARGE SCALE GENOMIC DNA]</scope>
    <source>
        <strain evidence="10 11">NML 130206</strain>
    </source>
</reference>
<feature type="compositionally biased region" description="Polar residues" evidence="8">
    <location>
        <begin position="472"/>
        <end position="486"/>
    </location>
</feature>
<evidence type="ECO:0000256" key="8">
    <source>
        <dbReference type="SAM" id="MobiDB-lite"/>
    </source>
</evidence>
<feature type="region of interest" description="Disordered" evidence="8">
    <location>
        <begin position="436"/>
        <end position="486"/>
    </location>
</feature>
<feature type="transmembrane region" description="Helical" evidence="9">
    <location>
        <begin position="373"/>
        <end position="392"/>
    </location>
</feature>
<keyword evidence="5 9" id="KW-1133">Transmembrane helix</keyword>
<evidence type="ECO:0000256" key="5">
    <source>
        <dbReference type="ARBA" id="ARBA00022989"/>
    </source>
</evidence>
<evidence type="ECO:0008006" key="12">
    <source>
        <dbReference type="Google" id="ProtNLM"/>
    </source>
</evidence>
<proteinExistence type="inferred from homology"/>
<feature type="transmembrane region" description="Helical" evidence="9">
    <location>
        <begin position="64"/>
        <end position="83"/>
    </location>
</feature>
<comment type="similarity">
    <text evidence="7">Belongs to the glycosyltransferase 87 family.</text>
</comment>
<feature type="transmembrane region" description="Helical" evidence="9">
    <location>
        <begin position="193"/>
        <end position="215"/>
    </location>
</feature>
<feature type="transmembrane region" description="Helical" evidence="9">
    <location>
        <begin position="141"/>
        <end position="159"/>
    </location>
</feature>
<comment type="caution">
    <text evidence="10">The sequence shown here is derived from an EMBL/GenBank/DDBJ whole genome shotgun (WGS) entry which is preliminary data.</text>
</comment>
<organism evidence="10 11">
    <name type="scientific">Corynebacterium lowii</name>
    <dbReference type="NCBI Taxonomy" id="1544413"/>
    <lineage>
        <taxon>Bacteria</taxon>
        <taxon>Bacillati</taxon>
        <taxon>Actinomycetota</taxon>
        <taxon>Actinomycetes</taxon>
        <taxon>Mycobacteriales</taxon>
        <taxon>Corynebacteriaceae</taxon>
        <taxon>Corynebacterium</taxon>
    </lineage>
</organism>
<dbReference type="Proteomes" id="UP000050488">
    <property type="component" value="Unassembled WGS sequence"/>
</dbReference>
<dbReference type="Pfam" id="PF09594">
    <property type="entry name" value="GT87"/>
    <property type="match status" value="1"/>
</dbReference>
<dbReference type="OrthoDB" id="4408895at2"/>
<feature type="transmembrane region" description="Helical" evidence="9">
    <location>
        <begin position="299"/>
        <end position="327"/>
    </location>
</feature>
<evidence type="ECO:0000256" key="2">
    <source>
        <dbReference type="ARBA" id="ARBA00022475"/>
    </source>
</evidence>
<evidence type="ECO:0000256" key="3">
    <source>
        <dbReference type="ARBA" id="ARBA00022679"/>
    </source>
</evidence>
<comment type="subcellular location">
    <subcellularLocation>
        <location evidence="1">Cell membrane</location>
        <topology evidence="1">Multi-pass membrane protein</topology>
    </subcellularLocation>
</comment>
<evidence type="ECO:0000313" key="10">
    <source>
        <dbReference type="EMBL" id="KQB84021.1"/>
    </source>
</evidence>
<dbReference type="EMBL" id="LKEV01000008">
    <property type="protein sequence ID" value="KQB84021.1"/>
    <property type="molecule type" value="Genomic_DNA"/>
</dbReference>
<dbReference type="RefSeq" id="WP_055179078.1">
    <property type="nucleotide sequence ID" value="NZ_JAUSQY010000001.1"/>
</dbReference>
<dbReference type="PATRIC" id="fig|1544413.3.peg.2220"/>
<dbReference type="AlphaFoldDB" id="A0A0Q0YCR4"/>
<evidence type="ECO:0000256" key="9">
    <source>
        <dbReference type="SAM" id="Phobius"/>
    </source>
</evidence>
<keyword evidence="2" id="KW-1003">Cell membrane</keyword>
<protein>
    <recommendedName>
        <fullName evidence="12">Polyprenol-phosphate-mannose-dependent alpha-(1-2)-phosphatidylinositol mannoside mannosyltransferase</fullName>
    </recommendedName>
</protein>
<evidence type="ECO:0000313" key="11">
    <source>
        <dbReference type="Proteomes" id="UP000050488"/>
    </source>
</evidence>
<dbReference type="GO" id="GO:0016758">
    <property type="term" value="F:hexosyltransferase activity"/>
    <property type="evidence" value="ECO:0007669"/>
    <property type="project" value="InterPro"/>
</dbReference>
<feature type="transmembrane region" description="Helical" evidence="9">
    <location>
        <begin position="265"/>
        <end position="287"/>
    </location>
</feature>
<dbReference type="STRING" id="1544413.Clow_02222"/>
<gene>
    <name evidence="10" type="ORF">Clow_02222</name>
</gene>
<evidence type="ECO:0000256" key="7">
    <source>
        <dbReference type="ARBA" id="ARBA00024033"/>
    </source>
</evidence>
<keyword evidence="3" id="KW-0808">Transferase</keyword>
<sequence length="486" mass="52644">MRSPAVWNPATLLVAILFGVLNAILWITKSDSSDLSTLWTAGELVRSGDTARLYDFSAYDGRPFLYLPFLGALMAPITAVMSFGVAEFLLAAAQGFALVALVASAYTLWFRHAMPLMWLIPLSTLLWFSAAFQVAGAHGQINPLALAAGIWALTAARDYPVRAGVILGVSSSFTLTPLVLVLPLLLWPSTRLSAAWASVSAGAMVVLSSLLTGLASVREWVSALRQVIGGALVDRENHALSSIVMGHREPLPSGTTAHILTEVPLWVNLLPALMALLLAAATCWAAWVHSRYALEILLVGWLCAAYLASPLLWSHSLLVLLLPVMGILAMARTQLHQDVLWTAVVFTAPLLFWPLASTTNFDGHGWASPWGELLAAVLIPVIFLAGAVFSGASSSVPPSSRLGGMGREAQSAPRPSAEAFDLHEWYRSNYRRSRDLLQHLPRPQRPEPYVGRHSAARRSRDTASRTQDSYARDSSTPEEQPSTEQE</sequence>
<keyword evidence="11" id="KW-1185">Reference proteome</keyword>
<accession>A0A0Q0YCR4</accession>
<name>A0A0Q0YCR4_9CORY</name>
<evidence type="ECO:0000256" key="1">
    <source>
        <dbReference type="ARBA" id="ARBA00004651"/>
    </source>
</evidence>
<keyword evidence="4 9" id="KW-0812">Transmembrane</keyword>
<evidence type="ECO:0000256" key="4">
    <source>
        <dbReference type="ARBA" id="ARBA00022692"/>
    </source>
</evidence>
<feature type="transmembrane region" description="Helical" evidence="9">
    <location>
        <begin position="89"/>
        <end position="109"/>
    </location>
</feature>
<feature type="transmembrane region" description="Helical" evidence="9">
    <location>
        <begin position="6"/>
        <end position="27"/>
    </location>
</feature>
<dbReference type="InterPro" id="IPR018584">
    <property type="entry name" value="GT87"/>
</dbReference>
<evidence type="ECO:0000256" key="6">
    <source>
        <dbReference type="ARBA" id="ARBA00023136"/>
    </source>
</evidence>
<keyword evidence="6 9" id="KW-0472">Membrane</keyword>
<feature type="region of interest" description="Disordered" evidence="8">
    <location>
        <begin position="394"/>
        <end position="415"/>
    </location>
</feature>